<evidence type="ECO:0000256" key="7">
    <source>
        <dbReference type="SAM" id="MobiDB-lite"/>
    </source>
</evidence>
<dbReference type="PANTHER" id="PTHR47972">
    <property type="entry name" value="KINESIN-LIKE PROTEIN KLP-3"/>
    <property type="match status" value="1"/>
</dbReference>
<sequence length="755" mass="85174">MVGTMASNGRIRPAFPVANGSKDLTPDSAPVSTAGSECGQVEFTREDVEALLNERIKYKSKFNYKERCENMMEYIKRLRLCIRWFQELELDYAFEQEKLKNALVLNEKHCAVMEASLKNKEEELNMIIEELRKNFESAQIQLAKEQTEKLAANDSLGKEKEARLAVEKAQGGLTEELGKAQGELQTANQRIQSVNDMYKLLQEYNSSLQLYNSKLQGDLDEAHETIKRGEKERTEIVENIGNLKGQFSALQDQLVASKVASQDDIMKQKAELVNEIASLKVELQQAKDERDHHLTELKTLQTEANKYNDFKDTITELETTCSSQSNQIKELQDRLVSCDRRLQMSDLTTFEKMNEFEDQKQTIIDLKSRVEEAELKLVEGEKLRKKLHNTILELKGNIRVFCRVRPLLPGENNGDEGKTISYPASLELLGRGIDLMQNAQKHSFTFDKVFLPNTTQEDVFIEISQLVQSALDGYKVCIFAYGQTGSGKTYTMMGKPGNAEEKGLIPRCLEQIFETRQSLRSQGWKYELQVSMLEIYNETIRDLLSTNKEAMRTDNGVSPQKHAIKHDAHGNTHVAELTILDVKSSREVSFLLDHAARNRSVGKTQMNEQSSRSHFVFTLRISGVNESTEQQVQGVLNLIDLAGSERLSKSGSTGDRLKETQAINKSLSSLGDVIFALAKKDDHVPFRNSKLTYLLQPCLGGDSKTLMFVNIAPESSSTGESLCSLRFAARVNACEIGTPRRQTNIIKPLDRLSLG</sequence>
<feature type="binding site" evidence="4">
    <location>
        <begin position="482"/>
        <end position="489"/>
    </location>
    <ligand>
        <name>ATP</name>
        <dbReference type="ChEBI" id="CHEBI:30616"/>
    </ligand>
</feature>
<reference evidence="9 10" key="1">
    <citation type="submission" date="2021-03" db="EMBL/GenBank/DDBJ databases">
        <authorList>
            <person name="King G.J."/>
            <person name="Bancroft I."/>
            <person name="Baten A."/>
            <person name="Bloomfield J."/>
            <person name="Borpatragohain P."/>
            <person name="He Z."/>
            <person name="Irish N."/>
            <person name="Irwin J."/>
            <person name="Liu K."/>
            <person name="Mauleon R.P."/>
            <person name="Moore J."/>
            <person name="Morris R."/>
            <person name="Ostergaard L."/>
            <person name="Wang B."/>
            <person name="Wells R."/>
        </authorList>
    </citation>
    <scope>NUCLEOTIDE SEQUENCE [LARGE SCALE GENOMIC DNA]</scope>
    <source>
        <strain evidence="9">R-o-18</strain>
        <tissue evidence="9">Leaf</tissue>
    </source>
</reference>
<protein>
    <recommendedName>
        <fullName evidence="5">Kinesin-like protein</fullName>
    </recommendedName>
</protein>
<dbReference type="InterPro" id="IPR001752">
    <property type="entry name" value="Kinesin_motor_dom"/>
</dbReference>
<dbReference type="PANTHER" id="PTHR47972:SF46">
    <property type="entry name" value="KINESIN-LIKE PROTEIN"/>
    <property type="match status" value="1"/>
</dbReference>
<dbReference type="InterPro" id="IPR036961">
    <property type="entry name" value="Kinesin_motor_dom_sf"/>
</dbReference>
<evidence type="ECO:0000256" key="6">
    <source>
        <dbReference type="SAM" id="Coils"/>
    </source>
</evidence>
<dbReference type="CDD" id="cd01366">
    <property type="entry name" value="KISc_C_terminal"/>
    <property type="match status" value="1"/>
</dbReference>
<feature type="coiled-coil region" evidence="6">
    <location>
        <begin position="262"/>
        <end position="390"/>
    </location>
</feature>
<dbReference type="Gene3D" id="3.40.850.10">
    <property type="entry name" value="Kinesin motor domain"/>
    <property type="match status" value="1"/>
</dbReference>
<dbReference type="Proteomes" id="UP000823674">
    <property type="component" value="Chromosome A02"/>
</dbReference>
<feature type="coiled-coil region" evidence="6">
    <location>
        <begin position="177"/>
        <end position="232"/>
    </location>
</feature>
<organism evidence="9 10">
    <name type="scientific">Brassica rapa subsp. trilocularis</name>
    <dbReference type="NCBI Taxonomy" id="1813537"/>
    <lineage>
        <taxon>Eukaryota</taxon>
        <taxon>Viridiplantae</taxon>
        <taxon>Streptophyta</taxon>
        <taxon>Embryophyta</taxon>
        <taxon>Tracheophyta</taxon>
        <taxon>Spermatophyta</taxon>
        <taxon>Magnoliopsida</taxon>
        <taxon>eudicotyledons</taxon>
        <taxon>Gunneridae</taxon>
        <taxon>Pentapetalae</taxon>
        <taxon>rosids</taxon>
        <taxon>malvids</taxon>
        <taxon>Brassicales</taxon>
        <taxon>Brassicaceae</taxon>
        <taxon>Brassiceae</taxon>
        <taxon>Brassica</taxon>
    </lineage>
</organism>
<keyword evidence="2 4" id="KW-0067">ATP-binding</keyword>
<keyword evidence="10" id="KW-1185">Reference proteome</keyword>
<feature type="coiled-coil region" evidence="6">
    <location>
        <begin position="110"/>
        <end position="148"/>
    </location>
</feature>
<evidence type="ECO:0000256" key="3">
    <source>
        <dbReference type="ARBA" id="ARBA00023175"/>
    </source>
</evidence>
<dbReference type="InterPro" id="IPR027640">
    <property type="entry name" value="Kinesin-like_fam"/>
</dbReference>
<keyword evidence="5" id="KW-0493">Microtubule</keyword>
<dbReference type="EMBL" id="JADBGQ010000002">
    <property type="protein sequence ID" value="KAG5409260.1"/>
    <property type="molecule type" value="Genomic_DNA"/>
</dbReference>
<feature type="region of interest" description="Disordered" evidence="7">
    <location>
        <begin position="13"/>
        <end position="36"/>
    </location>
</feature>
<name>A0ABQ7NEF2_BRACM</name>
<comment type="caution">
    <text evidence="9">The sequence shown here is derived from an EMBL/GenBank/DDBJ whole genome shotgun (WGS) entry which is preliminary data.</text>
</comment>
<proteinExistence type="inferred from homology"/>
<comment type="similarity">
    <text evidence="4 5">Belongs to the TRAFAC class myosin-kinesin ATPase superfamily. Kinesin family.</text>
</comment>
<dbReference type="PROSITE" id="PS00411">
    <property type="entry name" value="KINESIN_MOTOR_1"/>
    <property type="match status" value="1"/>
</dbReference>
<feature type="domain" description="Kinesin motor" evidence="8">
    <location>
        <begin position="397"/>
        <end position="734"/>
    </location>
</feature>
<dbReference type="SUPFAM" id="SSF52540">
    <property type="entry name" value="P-loop containing nucleoside triphosphate hydrolases"/>
    <property type="match status" value="1"/>
</dbReference>
<evidence type="ECO:0000259" key="8">
    <source>
        <dbReference type="PROSITE" id="PS50067"/>
    </source>
</evidence>
<keyword evidence="3 4" id="KW-0505">Motor protein</keyword>
<dbReference type="InterPro" id="IPR019821">
    <property type="entry name" value="Kinesin_motor_CS"/>
</dbReference>
<dbReference type="PROSITE" id="PS50067">
    <property type="entry name" value="KINESIN_MOTOR_2"/>
    <property type="match status" value="1"/>
</dbReference>
<dbReference type="Pfam" id="PF00225">
    <property type="entry name" value="Kinesin"/>
    <property type="match status" value="1"/>
</dbReference>
<evidence type="ECO:0000256" key="1">
    <source>
        <dbReference type="ARBA" id="ARBA00022741"/>
    </source>
</evidence>
<evidence type="ECO:0000256" key="5">
    <source>
        <dbReference type="RuleBase" id="RU000394"/>
    </source>
</evidence>
<dbReference type="SMART" id="SM00129">
    <property type="entry name" value="KISc"/>
    <property type="match status" value="1"/>
</dbReference>
<evidence type="ECO:0000313" key="10">
    <source>
        <dbReference type="Proteomes" id="UP000823674"/>
    </source>
</evidence>
<evidence type="ECO:0000313" key="9">
    <source>
        <dbReference type="EMBL" id="KAG5409260.1"/>
    </source>
</evidence>
<keyword evidence="6" id="KW-0175">Coiled coil</keyword>
<keyword evidence="1 4" id="KW-0547">Nucleotide-binding</keyword>
<accession>A0ABQ7NEF2</accession>
<dbReference type="InterPro" id="IPR027417">
    <property type="entry name" value="P-loop_NTPase"/>
</dbReference>
<evidence type="ECO:0000256" key="2">
    <source>
        <dbReference type="ARBA" id="ARBA00022840"/>
    </source>
</evidence>
<dbReference type="PRINTS" id="PR00380">
    <property type="entry name" value="KINESINHEAVY"/>
</dbReference>
<evidence type="ECO:0000256" key="4">
    <source>
        <dbReference type="PROSITE-ProRule" id="PRU00283"/>
    </source>
</evidence>
<gene>
    <name evidence="9" type="primary">A02p016120.1_BraROA</name>
    <name evidence="9" type="ORF">IGI04_005579</name>
</gene>